<dbReference type="OrthoDB" id="2730545at2759"/>
<keyword evidence="2" id="KW-1185">Reference proteome</keyword>
<dbReference type="Proteomes" id="UP000807469">
    <property type="component" value="Unassembled WGS sequence"/>
</dbReference>
<gene>
    <name evidence="1" type="ORF">BDN70DRAFT_797022</name>
</gene>
<sequence length="164" mass="19242">VPTQLFDQQILVPDVLLDTAAAVLEEKYRTTSEPNRSYLIRYWPHKGDYAFPKSVRLEHLAMLESEPYKFYPTFRNILLPQSYFGLDATALSRFQSLVPPLDASNAGILVPKYHTILEGLVHFIMGRWGSLRFYDNFIDYLLHYRIPEDFYIKQEIYSEIQAED</sequence>
<organism evidence="1 2">
    <name type="scientific">Pholiota conissans</name>
    <dbReference type="NCBI Taxonomy" id="109636"/>
    <lineage>
        <taxon>Eukaryota</taxon>
        <taxon>Fungi</taxon>
        <taxon>Dikarya</taxon>
        <taxon>Basidiomycota</taxon>
        <taxon>Agaricomycotina</taxon>
        <taxon>Agaricomycetes</taxon>
        <taxon>Agaricomycetidae</taxon>
        <taxon>Agaricales</taxon>
        <taxon>Agaricineae</taxon>
        <taxon>Strophariaceae</taxon>
        <taxon>Pholiota</taxon>
    </lineage>
</organism>
<dbReference type="EMBL" id="MU155140">
    <property type="protein sequence ID" value="KAF9484780.1"/>
    <property type="molecule type" value="Genomic_DNA"/>
</dbReference>
<name>A0A9P6D6C7_9AGAR</name>
<reference evidence="1" key="1">
    <citation type="submission" date="2020-11" db="EMBL/GenBank/DDBJ databases">
        <authorList>
            <consortium name="DOE Joint Genome Institute"/>
            <person name="Ahrendt S."/>
            <person name="Riley R."/>
            <person name="Andreopoulos W."/>
            <person name="Labutti K."/>
            <person name="Pangilinan J."/>
            <person name="Ruiz-Duenas F.J."/>
            <person name="Barrasa J.M."/>
            <person name="Sanchez-Garcia M."/>
            <person name="Camarero S."/>
            <person name="Miyauchi S."/>
            <person name="Serrano A."/>
            <person name="Linde D."/>
            <person name="Babiker R."/>
            <person name="Drula E."/>
            <person name="Ayuso-Fernandez I."/>
            <person name="Pacheco R."/>
            <person name="Padilla G."/>
            <person name="Ferreira P."/>
            <person name="Barriuso J."/>
            <person name="Kellner H."/>
            <person name="Castanera R."/>
            <person name="Alfaro M."/>
            <person name="Ramirez L."/>
            <person name="Pisabarro A.G."/>
            <person name="Kuo A."/>
            <person name="Tritt A."/>
            <person name="Lipzen A."/>
            <person name="He G."/>
            <person name="Yan M."/>
            <person name="Ng V."/>
            <person name="Cullen D."/>
            <person name="Martin F."/>
            <person name="Rosso M.-N."/>
            <person name="Henrissat B."/>
            <person name="Hibbett D."/>
            <person name="Martinez A.T."/>
            <person name="Grigoriev I.V."/>
        </authorList>
    </citation>
    <scope>NUCLEOTIDE SEQUENCE</scope>
    <source>
        <strain evidence="1">CIRM-BRFM 674</strain>
    </source>
</reference>
<proteinExistence type="predicted"/>
<feature type="non-terminal residue" evidence="1">
    <location>
        <position position="1"/>
    </location>
</feature>
<dbReference type="AlphaFoldDB" id="A0A9P6D6C7"/>
<evidence type="ECO:0000313" key="2">
    <source>
        <dbReference type="Proteomes" id="UP000807469"/>
    </source>
</evidence>
<evidence type="ECO:0000313" key="1">
    <source>
        <dbReference type="EMBL" id="KAF9484780.1"/>
    </source>
</evidence>
<comment type="caution">
    <text evidence="1">The sequence shown here is derived from an EMBL/GenBank/DDBJ whole genome shotgun (WGS) entry which is preliminary data.</text>
</comment>
<accession>A0A9P6D6C7</accession>
<protein>
    <submittedName>
        <fullName evidence="1">Uncharacterized protein</fullName>
    </submittedName>
</protein>